<protein>
    <recommendedName>
        <fullName evidence="4">Transposase</fullName>
    </recommendedName>
</protein>
<dbReference type="EMBL" id="JACHOU010000003">
    <property type="protein sequence ID" value="MBB6354035.1"/>
    <property type="molecule type" value="Genomic_DNA"/>
</dbReference>
<accession>A0A7X0F6Q7</accession>
<dbReference type="AlphaFoldDB" id="A0A7X0F6Q7"/>
<dbReference type="Proteomes" id="UP000536262">
    <property type="component" value="Unassembled WGS sequence"/>
</dbReference>
<gene>
    <name evidence="2" type="ORF">GGR00_001809</name>
</gene>
<evidence type="ECO:0000313" key="3">
    <source>
        <dbReference type="Proteomes" id="UP000536262"/>
    </source>
</evidence>
<evidence type="ECO:0008006" key="4">
    <source>
        <dbReference type="Google" id="ProtNLM"/>
    </source>
</evidence>
<comment type="caution">
    <text evidence="2">The sequence shown here is derived from an EMBL/GenBank/DDBJ whole genome shotgun (WGS) entry which is preliminary data.</text>
</comment>
<name>A0A7X0F6Q7_9HYPH</name>
<evidence type="ECO:0000313" key="2">
    <source>
        <dbReference type="EMBL" id="MBB6354035.1"/>
    </source>
</evidence>
<keyword evidence="3" id="KW-1185">Reference proteome</keyword>
<feature type="compositionally biased region" description="Gly residues" evidence="1">
    <location>
        <begin position="1"/>
        <end position="11"/>
    </location>
</feature>
<dbReference type="RefSeq" id="WP_184699248.1">
    <property type="nucleotide sequence ID" value="NZ_JACHOU010000003.1"/>
</dbReference>
<reference evidence="2 3" key="1">
    <citation type="submission" date="2020-08" db="EMBL/GenBank/DDBJ databases">
        <title>Genomic Encyclopedia of Type Strains, Phase IV (KMG-IV): sequencing the most valuable type-strain genomes for metagenomic binning, comparative biology and taxonomic classification.</title>
        <authorList>
            <person name="Goeker M."/>
        </authorList>
    </citation>
    <scope>NUCLEOTIDE SEQUENCE [LARGE SCALE GENOMIC DNA]</scope>
    <source>
        <strain evidence="2 3">DSM 7051</strain>
    </source>
</reference>
<evidence type="ECO:0000256" key="1">
    <source>
        <dbReference type="SAM" id="MobiDB-lite"/>
    </source>
</evidence>
<sequence>MEKQGFVGGSIAGTERQADPRTTRRANNVRSKGHSHVEHVFAELRGYGVVI</sequence>
<organism evidence="2 3">
    <name type="scientific">Aminobacter aganoensis</name>
    <dbReference type="NCBI Taxonomy" id="83264"/>
    <lineage>
        <taxon>Bacteria</taxon>
        <taxon>Pseudomonadati</taxon>
        <taxon>Pseudomonadota</taxon>
        <taxon>Alphaproteobacteria</taxon>
        <taxon>Hyphomicrobiales</taxon>
        <taxon>Phyllobacteriaceae</taxon>
        <taxon>Aminobacter</taxon>
    </lineage>
</organism>
<feature type="region of interest" description="Disordered" evidence="1">
    <location>
        <begin position="1"/>
        <end position="34"/>
    </location>
</feature>
<proteinExistence type="predicted"/>